<sequence>MRLGYHLRAGGPSAGRCHAAGSLRAVGQALRGAVKRPTGSTGTPTLWDEVRPITTARLKERLQEGAAITRGRAPASASVCLPPVPRKEAPLTDIPH</sequence>
<reference evidence="2 3" key="1">
    <citation type="submission" date="2019-03" db="EMBL/GenBank/DDBJ databases">
        <title>First draft genome of Liparis tanakae, snailfish: a comprehensive survey of snailfish specific genes.</title>
        <authorList>
            <person name="Kim W."/>
            <person name="Song I."/>
            <person name="Jeong J.-H."/>
            <person name="Kim D."/>
            <person name="Kim S."/>
            <person name="Ryu S."/>
            <person name="Song J.Y."/>
            <person name="Lee S.K."/>
        </authorList>
    </citation>
    <scope>NUCLEOTIDE SEQUENCE [LARGE SCALE GENOMIC DNA]</scope>
    <source>
        <tissue evidence="2">Muscle</tissue>
    </source>
</reference>
<dbReference type="Proteomes" id="UP000314294">
    <property type="component" value="Unassembled WGS sequence"/>
</dbReference>
<organism evidence="2 3">
    <name type="scientific">Liparis tanakae</name>
    <name type="common">Tanaka's snailfish</name>
    <dbReference type="NCBI Taxonomy" id="230148"/>
    <lineage>
        <taxon>Eukaryota</taxon>
        <taxon>Metazoa</taxon>
        <taxon>Chordata</taxon>
        <taxon>Craniata</taxon>
        <taxon>Vertebrata</taxon>
        <taxon>Euteleostomi</taxon>
        <taxon>Actinopterygii</taxon>
        <taxon>Neopterygii</taxon>
        <taxon>Teleostei</taxon>
        <taxon>Neoteleostei</taxon>
        <taxon>Acanthomorphata</taxon>
        <taxon>Eupercaria</taxon>
        <taxon>Perciformes</taxon>
        <taxon>Cottioidei</taxon>
        <taxon>Cottales</taxon>
        <taxon>Liparidae</taxon>
        <taxon>Liparis</taxon>
    </lineage>
</organism>
<dbReference type="AlphaFoldDB" id="A0A4Z2EQV3"/>
<evidence type="ECO:0000256" key="1">
    <source>
        <dbReference type="SAM" id="MobiDB-lite"/>
    </source>
</evidence>
<gene>
    <name evidence="2" type="ORF">EYF80_058860</name>
</gene>
<comment type="caution">
    <text evidence="2">The sequence shown here is derived from an EMBL/GenBank/DDBJ whole genome shotgun (WGS) entry which is preliminary data.</text>
</comment>
<evidence type="ECO:0000313" key="2">
    <source>
        <dbReference type="EMBL" id="TNN30990.1"/>
    </source>
</evidence>
<accession>A0A4Z2EQV3</accession>
<keyword evidence="3" id="KW-1185">Reference proteome</keyword>
<feature type="region of interest" description="Disordered" evidence="1">
    <location>
        <begin position="68"/>
        <end position="96"/>
    </location>
</feature>
<dbReference type="EMBL" id="SRLO01003922">
    <property type="protein sequence ID" value="TNN30990.1"/>
    <property type="molecule type" value="Genomic_DNA"/>
</dbReference>
<proteinExistence type="predicted"/>
<feature type="compositionally biased region" description="Basic and acidic residues" evidence="1">
    <location>
        <begin position="85"/>
        <end position="96"/>
    </location>
</feature>
<protein>
    <submittedName>
        <fullName evidence="2">Uncharacterized protein</fullName>
    </submittedName>
</protein>
<evidence type="ECO:0000313" key="3">
    <source>
        <dbReference type="Proteomes" id="UP000314294"/>
    </source>
</evidence>
<name>A0A4Z2EQV3_9TELE</name>